<dbReference type="Pfam" id="PF11246">
    <property type="entry name" value="Phage_gp53"/>
    <property type="match status" value="1"/>
</dbReference>
<dbReference type="AlphaFoldDB" id="A0A382GBP9"/>
<protein>
    <submittedName>
        <fullName evidence="1">Uncharacterized protein</fullName>
    </submittedName>
</protein>
<sequence>MTPMDSGKLGIWETPDFEVTGNEITMIISRHYRNRPDLLSQELYGTPQLWWVFKMINPDKLNDPIWDFVEGLEILTPSPSEVSAYLS</sequence>
<dbReference type="EMBL" id="UINC01054667">
    <property type="protein sequence ID" value="SVB72648.1"/>
    <property type="molecule type" value="Genomic_DNA"/>
</dbReference>
<dbReference type="InterPro" id="IPR022607">
    <property type="entry name" value="Phage_T4_Gp53_baseplate_wedge"/>
</dbReference>
<gene>
    <name evidence="1" type="ORF">METZ01_LOCUS225502</name>
</gene>
<organism evidence="1">
    <name type="scientific">marine metagenome</name>
    <dbReference type="NCBI Taxonomy" id="408172"/>
    <lineage>
        <taxon>unclassified sequences</taxon>
        <taxon>metagenomes</taxon>
        <taxon>ecological metagenomes</taxon>
    </lineage>
</organism>
<reference evidence="1" key="1">
    <citation type="submission" date="2018-05" db="EMBL/GenBank/DDBJ databases">
        <authorList>
            <person name="Lanie J.A."/>
            <person name="Ng W.-L."/>
            <person name="Kazmierczak K.M."/>
            <person name="Andrzejewski T.M."/>
            <person name="Davidsen T.M."/>
            <person name="Wayne K.J."/>
            <person name="Tettelin H."/>
            <person name="Glass J.I."/>
            <person name="Rusch D."/>
            <person name="Podicherti R."/>
            <person name="Tsui H.-C.T."/>
            <person name="Winkler M.E."/>
        </authorList>
    </citation>
    <scope>NUCLEOTIDE SEQUENCE</scope>
</reference>
<proteinExistence type="predicted"/>
<accession>A0A382GBP9</accession>
<name>A0A382GBP9_9ZZZZ</name>
<evidence type="ECO:0000313" key="1">
    <source>
        <dbReference type="EMBL" id="SVB72648.1"/>
    </source>
</evidence>